<sequence length="100" mass="11058">MSLALSDVKRLAQLAQLDLNENQAQSTLEKLNGIFALVEQMKAVDTSGVEPLSQPITAYDADFSLRLRNDEVSEPNRRDDYQAPAPAVQDGLYLVPKVIE</sequence>
<dbReference type="PANTHER" id="PTHR15004">
    <property type="entry name" value="GLUTAMYL-TRNA(GLN) AMIDOTRANSFERASE SUBUNIT C, MITOCHONDRIAL"/>
    <property type="match status" value="1"/>
</dbReference>
<dbReference type="GO" id="GO:0005524">
    <property type="term" value="F:ATP binding"/>
    <property type="evidence" value="ECO:0007669"/>
    <property type="project" value="UniProtKB-KW"/>
</dbReference>
<keyword evidence="1" id="KW-0648">Protein biosynthesis</keyword>
<dbReference type="EMBL" id="JAEPBG010000007">
    <property type="protein sequence ID" value="MBK4736391.1"/>
    <property type="molecule type" value="Genomic_DNA"/>
</dbReference>
<keyword evidence="1" id="KW-0436">Ligase</keyword>
<dbReference type="GO" id="GO:0006450">
    <property type="term" value="P:regulation of translational fidelity"/>
    <property type="evidence" value="ECO:0007669"/>
    <property type="project" value="InterPro"/>
</dbReference>
<keyword evidence="1" id="KW-0547">Nucleotide-binding</keyword>
<dbReference type="GO" id="GO:0006412">
    <property type="term" value="P:translation"/>
    <property type="evidence" value="ECO:0007669"/>
    <property type="project" value="UniProtKB-UniRule"/>
</dbReference>
<dbReference type="InterPro" id="IPR003837">
    <property type="entry name" value="GatC"/>
</dbReference>
<dbReference type="SUPFAM" id="SSF141000">
    <property type="entry name" value="Glu-tRNAGln amidotransferase C subunit"/>
    <property type="match status" value="1"/>
</dbReference>
<keyword evidence="3" id="KW-1185">Reference proteome</keyword>
<dbReference type="Gene3D" id="1.10.20.60">
    <property type="entry name" value="Glu-tRNAGln amidotransferase C subunit, N-terminal domain"/>
    <property type="match status" value="1"/>
</dbReference>
<comment type="caution">
    <text evidence="2">The sequence shown here is derived from an EMBL/GenBank/DDBJ whole genome shotgun (WGS) entry which is preliminary data.</text>
</comment>
<comment type="catalytic activity">
    <reaction evidence="1">
        <text>L-glutamyl-tRNA(Gln) + L-glutamine + ATP + H2O = L-glutaminyl-tRNA(Gln) + L-glutamate + ADP + phosphate + H(+)</text>
        <dbReference type="Rhea" id="RHEA:17521"/>
        <dbReference type="Rhea" id="RHEA-COMP:9681"/>
        <dbReference type="Rhea" id="RHEA-COMP:9684"/>
        <dbReference type="ChEBI" id="CHEBI:15377"/>
        <dbReference type="ChEBI" id="CHEBI:15378"/>
        <dbReference type="ChEBI" id="CHEBI:29985"/>
        <dbReference type="ChEBI" id="CHEBI:30616"/>
        <dbReference type="ChEBI" id="CHEBI:43474"/>
        <dbReference type="ChEBI" id="CHEBI:58359"/>
        <dbReference type="ChEBI" id="CHEBI:78520"/>
        <dbReference type="ChEBI" id="CHEBI:78521"/>
        <dbReference type="ChEBI" id="CHEBI:456216"/>
    </reaction>
</comment>
<evidence type="ECO:0000313" key="3">
    <source>
        <dbReference type="Proteomes" id="UP000622890"/>
    </source>
</evidence>
<dbReference type="NCBIfam" id="TIGR00135">
    <property type="entry name" value="gatC"/>
    <property type="match status" value="1"/>
</dbReference>
<protein>
    <recommendedName>
        <fullName evidence="1">Aspartyl/glutamyl-tRNA(Asn/Gln) amidotransferase subunit C</fullName>
        <shortName evidence="1">Asp/Glu-ADT subunit C</shortName>
        <ecNumber evidence="1">6.3.5.-</ecNumber>
    </recommendedName>
</protein>
<comment type="similarity">
    <text evidence="1">Belongs to the GatC family.</text>
</comment>
<dbReference type="GO" id="GO:0070681">
    <property type="term" value="P:glutaminyl-tRNAGln biosynthesis via transamidation"/>
    <property type="evidence" value="ECO:0007669"/>
    <property type="project" value="TreeGrafter"/>
</dbReference>
<keyword evidence="1" id="KW-0067">ATP-binding</keyword>
<dbReference type="Proteomes" id="UP000622890">
    <property type="component" value="Unassembled WGS sequence"/>
</dbReference>
<proteinExistence type="inferred from homology"/>
<comment type="subunit">
    <text evidence="1">Heterotrimer of A, B and C subunits.</text>
</comment>
<comment type="catalytic activity">
    <reaction evidence="1">
        <text>L-aspartyl-tRNA(Asn) + L-glutamine + ATP + H2O = L-asparaginyl-tRNA(Asn) + L-glutamate + ADP + phosphate + 2 H(+)</text>
        <dbReference type="Rhea" id="RHEA:14513"/>
        <dbReference type="Rhea" id="RHEA-COMP:9674"/>
        <dbReference type="Rhea" id="RHEA-COMP:9677"/>
        <dbReference type="ChEBI" id="CHEBI:15377"/>
        <dbReference type="ChEBI" id="CHEBI:15378"/>
        <dbReference type="ChEBI" id="CHEBI:29985"/>
        <dbReference type="ChEBI" id="CHEBI:30616"/>
        <dbReference type="ChEBI" id="CHEBI:43474"/>
        <dbReference type="ChEBI" id="CHEBI:58359"/>
        <dbReference type="ChEBI" id="CHEBI:78515"/>
        <dbReference type="ChEBI" id="CHEBI:78516"/>
        <dbReference type="ChEBI" id="CHEBI:456216"/>
    </reaction>
</comment>
<dbReference type="Pfam" id="PF02686">
    <property type="entry name" value="GatC"/>
    <property type="match status" value="1"/>
</dbReference>
<comment type="function">
    <text evidence="1">Allows the formation of correctly charged Asn-tRNA(Asn) or Gln-tRNA(Gln) through the transamidation of misacylated Asp-tRNA(Asn) or Glu-tRNA(Gln) in organisms which lack either or both of asparaginyl-tRNA or glutaminyl-tRNA synthetases. The reaction takes place in the presence of glutamine and ATP through an activated phospho-Asp-tRNA(Asn) or phospho-Glu-tRNA(Gln).</text>
</comment>
<reference evidence="2" key="1">
    <citation type="submission" date="2021-01" db="EMBL/GenBank/DDBJ databases">
        <title>Genome sequence of strain Noviherbaspirillum sp. DKR-6.</title>
        <authorList>
            <person name="Chaudhary D.K."/>
        </authorList>
    </citation>
    <scope>NUCLEOTIDE SEQUENCE</scope>
    <source>
        <strain evidence="2">DKR-6</strain>
    </source>
</reference>
<dbReference type="PANTHER" id="PTHR15004:SF0">
    <property type="entry name" value="GLUTAMYL-TRNA(GLN) AMIDOTRANSFERASE SUBUNIT C, MITOCHONDRIAL"/>
    <property type="match status" value="1"/>
</dbReference>
<evidence type="ECO:0000256" key="1">
    <source>
        <dbReference type="HAMAP-Rule" id="MF_00122"/>
    </source>
</evidence>
<dbReference type="EC" id="6.3.5.-" evidence="1"/>
<accession>A0A934W2J5</accession>
<dbReference type="HAMAP" id="MF_00122">
    <property type="entry name" value="GatC"/>
    <property type="match status" value="1"/>
</dbReference>
<evidence type="ECO:0000313" key="2">
    <source>
        <dbReference type="EMBL" id="MBK4736391.1"/>
    </source>
</evidence>
<organism evidence="2 3">
    <name type="scientific">Noviherbaspirillum pedocola</name>
    <dbReference type="NCBI Taxonomy" id="2801341"/>
    <lineage>
        <taxon>Bacteria</taxon>
        <taxon>Pseudomonadati</taxon>
        <taxon>Pseudomonadota</taxon>
        <taxon>Betaproteobacteria</taxon>
        <taxon>Burkholderiales</taxon>
        <taxon>Oxalobacteraceae</taxon>
        <taxon>Noviherbaspirillum</taxon>
    </lineage>
</organism>
<dbReference type="RefSeq" id="WP_200593801.1">
    <property type="nucleotide sequence ID" value="NZ_JAEPBG010000007.1"/>
</dbReference>
<dbReference type="AlphaFoldDB" id="A0A934W2J5"/>
<dbReference type="InterPro" id="IPR036113">
    <property type="entry name" value="Asp/Glu-ADT_sf_sub_c"/>
</dbReference>
<name>A0A934W2J5_9BURK</name>
<gene>
    <name evidence="1 2" type="primary">gatC</name>
    <name evidence="2" type="ORF">JJB74_17350</name>
</gene>
<dbReference type="GO" id="GO:0050567">
    <property type="term" value="F:glutaminyl-tRNA synthase (glutamine-hydrolyzing) activity"/>
    <property type="evidence" value="ECO:0007669"/>
    <property type="project" value="UniProtKB-UniRule"/>
</dbReference>